<dbReference type="EMBL" id="OX459943">
    <property type="protein sequence ID" value="CAI9178233.1"/>
    <property type="molecule type" value="Genomic_DNA"/>
</dbReference>
<keyword evidence="2" id="KW-1185">Reference proteome</keyword>
<dbReference type="Proteomes" id="UP001176941">
    <property type="component" value="Chromosome 7"/>
</dbReference>
<proteinExistence type="predicted"/>
<sequence>MRSSQVWGCVSLGPPGGSGEPGWFPNSGKTHPGFAPMVVCGRGEGVARPGLPTRRPPAFDGKARDNFTLRGRCCAREEKGQVGDGDGGRWVCLEAGSQDPLPGACPKPPLLWGHLPPRLGT</sequence>
<name>A0ABN9A079_RANTA</name>
<evidence type="ECO:0000313" key="1">
    <source>
        <dbReference type="EMBL" id="CAI9178233.1"/>
    </source>
</evidence>
<accession>A0ABN9A079</accession>
<organism evidence="1 2">
    <name type="scientific">Rangifer tarandus platyrhynchus</name>
    <name type="common">Svalbard reindeer</name>
    <dbReference type="NCBI Taxonomy" id="3082113"/>
    <lineage>
        <taxon>Eukaryota</taxon>
        <taxon>Metazoa</taxon>
        <taxon>Chordata</taxon>
        <taxon>Craniata</taxon>
        <taxon>Vertebrata</taxon>
        <taxon>Euteleostomi</taxon>
        <taxon>Mammalia</taxon>
        <taxon>Eutheria</taxon>
        <taxon>Laurasiatheria</taxon>
        <taxon>Artiodactyla</taxon>
        <taxon>Ruminantia</taxon>
        <taxon>Pecora</taxon>
        <taxon>Cervidae</taxon>
        <taxon>Odocoileinae</taxon>
        <taxon>Rangifer</taxon>
    </lineage>
</organism>
<reference evidence="1" key="1">
    <citation type="submission" date="2023-04" db="EMBL/GenBank/DDBJ databases">
        <authorList>
            <consortium name="ELIXIR-Norway"/>
        </authorList>
    </citation>
    <scope>NUCLEOTIDE SEQUENCE [LARGE SCALE GENOMIC DNA]</scope>
</reference>
<evidence type="ECO:0000313" key="2">
    <source>
        <dbReference type="Proteomes" id="UP001176941"/>
    </source>
</evidence>
<gene>
    <name evidence="1" type="ORF">MRATA1EN1_LOCUS27195</name>
</gene>
<protein>
    <submittedName>
        <fullName evidence="1">Uncharacterized protein</fullName>
    </submittedName>
</protein>